<evidence type="ECO:0000256" key="7">
    <source>
        <dbReference type="ARBA" id="ARBA00022741"/>
    </source>
</evidence>
<dbReference type="GO" id="GO:0005524">
    <property type="term" value="F:ATP binding"/>
    <property type="evidence" value="ECO:0007669"/>
    <property type="project" value="UniProtKB-KW"/>
</dbReference>
<feature type="coiled-coil region" evidence="13">
    <location>
        <begin position="174"/>
        <end position="205"/>
    </location>
</feature>
<evidence type="ECO:0000313" key="17">
    <source>
        <dbReference type="Proteomes" id="UP000030700"/>
    </source>
</evidence>
<evidence type="ECO:0000256" key="1">
    <source>
        <dbReference type="ARBA" id="ARBA00000085"/>
    </source>
</evidence>
<dbReference type="Gene3D" id="1.10.287.130">
    <property type="match status" value="1"/>
</dbReference>
<evidence type="ECO:0000256" key="4">
    <source>
        <dbReference type="ARBA" id="ARBA00022475"/>
    </source>
</evidence>
<keyword evidence="7" id="KW-0547">Nucleotide-binding</keyword>
<dbReference type="InterPro" id="IPR003018">
    <property type="entry name" value="GAF"/>
</dbReference>
<protein>
    <recommendedName>
        <fullName evidence="3">histidine kinase</fullName>
        <ecNumber evidence="3">2.7.13.3</ecNumber>
    </recommendedName>
</protein>
<dbReference type="SUPFAM" id="SSF52172">
    <property type="entry name" value="CheY-like"/>
    <property type="match status" value="1"/>
</dbReference>
<evidence type="ECO:0000256" key="9">
    <source>
        <dbReference type="ARBA" id="ARBA00022840"/>
    </source>
</evidence>
<dbReference type="PANTHER" id="PTHR45339">
    <property type="entry name" value="HYBRID SIGNAL TRANSDUCTION HISTIDINE KINASE J"/>
    <property type="match status" value="1"/>
</dbReference>
<dbReference type="SUPFAM" id="SSF47384">
    <property type="entry name" value="Homodimeric domain of signal transducing histidine kinase"/>
    <property type="match status" value="1"/>
</dbReference>
<comment type="subcellular location">
    <subcellularLocation>
        <location evidence="2">Cell membrane</location>
    </subcellularLocation>
</comment>
<keyword evidence="8 16" id="KW-0418">Kinase</keyword>
<dbReference type="Pfam" id="PF00512">
    <property type="entry name" value="HisKA"/>
    <property type="match status" value="1"/>
</dbReference>
<dbReference type="Pfam" id="PF00072">
    <property type="entry name" value="Response_reg"/>
    <property type="match status" value="1"/>
</dbReference>
<name>A0A081BPP7_9BACT</name>
<keyword evidence="6" id="KW-0808">Transferase</keyword>
<feature type="modified residue" description="4-aspartylphosphate" evidence="12">
    <location>
        <position position="730"/>
    </location>
</feature>
<dbReference type="SMART" id="SM00448">
    <property type="entry name" value="REC"/>
    <property type="match status" value="1"/>
</dbReference>
<keyword evidence="10" id="KW-0902">Two-component regulatory system</keyword>
<evidence type="ECO:0000256" key="12">
    <source>
        <dbReference type="PROSITE-ProRule" id="PRU00169"/>
    </source>
</evidence>
<evidence type="ECO:0000256" key="13">
    <source>
        <dbReference type="SAM" id="Coils"/>
    </source>
</evidence>
<evidence type="ECO:0000259" key="14">
    <source>
        <dbReference type="PROSITE" id="PS50109"/>
    </source>
</evidence>
<dbReference type="InterPro" id="IPR003661">
    <property type="entry name" value="HisK_dim/P_dom"/>
</dbReference>
<dbReference type="InterPro" id="IPR005467">
    <property type="entry name" value="His_kinase_dom"/>
</dbReference>
<dbReference type="SUPFAM" id="SSF55874">
    <property type="entry name" value="ATPase domain of HSP90 chaperone/DNA topoisomerase II/histidine kinase"/>
    <property type="match status" value="1"/>
</dbReference>
<dbReference type="Proteomes" id="UP000030700">
    <property type="component" value="Unassembled WGS sequence"/>
</dbReference>
<dbReference type="HOGENOM" id="CLU_349057_0_0_0"/>
<dbReference type="SMART" id="SM00387">
    <property type="entry name" value="HATPase_c"/>
    <property type="match status" value="1"/>
</dbReference>
<dbReference type="SUPFAM" id="SSF55781">
    <property type="entry name" value="GAF domain-like"/>
    <property type="match status" value="2"/>
</dbReference>
<dbReference type="InterPro" id="IPR011006">
    <property type="entry name" value="CheY-like_superfamily"/>
</dbReference>
<dbReference type="Pfam" id="PF01590">
    <property type="entry name" value="GAF"/>
    <property type="match status" value="1"/>
</dbReference>
<dbReference type="PROSITE" id="PS50110">
    <property type="entry name" value="RESPONSE_REGULATORY"/>
    <property type="match status" value="1"/>
</dbReference>
<dbReference type="InterPro" id="IPR036890">
    <property type="entry name" value="HATPase_C_sf"/>
</dbReference>
<accession>A0A081BPP7</accession>
<dbReference type="Gene3D" id="3.30.450.40">
    <property type="match status" value="2"/>
</dbReference>
<dbReference type="InterPro" id="IPR001789">
    <property type="entry name" value="Sig_transdc_resp-reg_receiver"/>
</dbReference>
<dbReference type="Pfam" id="PF02518">
    <property type="entry name" value="HATPase_c"/>
    <property type="match status" value="1"/>
</dbReference>
<dbReference type="AlphaFoldDB" id="A0A081BPP7"/>
<keyword evidence="4" id="KW-1003">Cell membrane</keyword>
<evidence type="ECO:0000256" key="10">
    <source>
        <dbReference type="ARBA" id="ARBA00023012"/>
    </source>
</evidence>
<evidence type="ECO:0000256" key="8">
    <source>
        <dbReference type="ARBA" id="ARBA00022777"/>
    </source>
</evidence>
<dbReference type="EMBL" id="DF820458">
    <property type="protein sequence ID" value="GAK52363.1"/>
    <property type="molecule type" value="Genomic_DNA"/>
</dbReference>
<dbReference type="PROSITE" id="PS50109">
    <property type="entry name" value="HIS_KIN"/>
    <property type="match status" value="1"/>
</dbReference>
<dbReference type="STRING" id="1499966.U14_03614"/>
<gene>
    <name evidence="16" type="ORF">U14_03614</name>
</gene>
<evidence type="ECO:0000313" key="16">
    <source>
        <dbReference type="EMBL" id="GAK52363.1"/>
    </source>
</evidence>
<dbReference type="SMART" id="SM00388">
    <property type="entry name" value="HisKA"/>
    <property type="match status" value="1"/>
</dbReference>
<keyword evidence="17" id="KW-1185">Reference proteome</keyword>
<feature type="coiled-coil region" evidence="13">
    <location>
        <begin position="357"/>
        <end position="419"/>
    </location>
</feature>
<dbReference type="CDD" id="cd00082">
    <property type="entry name" value="HisKA"/>
    <property type="match status" value="1"/>
</dbReference>
<dbReference type="PRINTS" id="PR00344">
    <property type="entry name" value="BCTRLSENSOR"/>
</dbReference>
<dbReference type="FunFam" id="3.30.565.10:FF:000023">
    <property type="entry name" value="PAS domain-containing sensor histidine kinase"/>
    <property type="match status" value="1"/>
</dbReference>
<feature type="domain" description="Histidine kinase" evidence="14">
    <location>
        <begin position="426"/>
        <end position="647"/>
    </location>
</feature>
<keyword evidence="5 12" id="KW-0597">Phosphoprotein</keyword>
<dbReference type="Gene3D" id="3.40.50.2300">
    <property type="match status" value="1"/>
</dbReference>
<dbReference type="InterPro" id="IPR036097">
    <property type="entry name" value="HisK_dim/P_sf"/>
</dbReference>
<evidence type="ECO:0000259" key="15">
    <source>
        <dbReference type="PROSITE" id="PS50110"/>
    </source>
</evidence>
<evidence type="ECO:0000256" key="2">
    <source>
        <dbReference type="ARBA" id="ARBA00004236"/>
    </source>
</evidence>
<evidence type="ECO:0000256" key="3">
    <source>
        <dbReference type="ARBA" id="ARBA00012438"/>
    </source>
</evidence>
<evidence type="ECO:0000256" key="11">
    <source>
        <dbReference type="ARBA" id="ARBA00023136"/>
    </source>
</evidence>
<dbReference type="EC" id="2.7.13.3" evidence="3"/>
<dbReference type="InterPro" id="IPR004358">
    <property type="entry name" value="Sig_transdc_His_kin-like_C"/>
</dbReference>
<evidence type="ECO:0000256" key="5">
    <source>
        <dbReference type="ARBA" id="ARBA00022553"/>
    </source>
</evidence>
<dbReference type="GO" id="GO:0005886">
    <property type="term" value="C:plasma membrane"/>
    <property type="evidence" value="ECO:0007669"/>
    <property type="project" value="UniProtKB-SubCell"/>
</dbReference>
<keyword evidence="11" id="KW-0472">Membrane</keyword>
<proteinExistence type="predicted"/>
<organism evidence="16">
    <name type="scientific">Candidatus Moduliflexus flocculans</name>
    <dbReference type="NCBI Taxonomy" id="1499966"/>
    <lineage>
        <taxon>Bacteria</taxon>
        <taxon>Candidatus Moduliflexota</taxon>
        <taxon>Candidatus Moduliflexia</taxon>
        <taxon>Candidatus Moduliflexales</taxon>
        <taxon>Candidatus Moduliflexaceae</taxon>
    </lineage>
</organism>
<dbReference type="SMART" id="SM00065">
    <property type="entry name" value="GAF"/>
    <property type="match status" value="2"/>
</dbReference>
<comment type="catalytic activity">
    <reaction evidence="1">
        <text>ATP + protein L-histidine = ADP + protein N-phospho-L-histidine.</text>
        <dbReference type="EC" id="2.7.13.3"/>
    </reaction>
</comment>
<sequence length="807" mass="90197">MEQSLVVRLRYEKSLALCSRSLLTRESDDALEYVLNVLLTASNASRVYLFENEYDPQNGLCMSQTHEACAPGVSPQLHNHLLCRLPYRMQAPRLYALLSQGLPYYGVVETFLEEERVFLGAQGILSILILPITVNEEWMGFIGFDDTQRAREWSEDDICLLQTAAEMIGSYWERRRARVRLQEANNKLERRVTERTEALQTANQELMAIYEIGQMMTGQLQVDDVLTMIVRNTVKLLHCDTGAILLFDDARESLTIAKAHGLSEYMVRYTRDQLGQSIAGRVAQTGMPIIANNAQRDPRFVNPAADHDGLLAIASVPLKIGNNIIGTLDAHSKTNPNMFTEEHIALLTMLASQAAIAIQNARLYEEAQRARDDLERRVQERTAELLETNQRLEAAIVQREEAEKNLRALYDRLQHINHQKSEFLANMSHEIRTPLNTILGFTQVLQEQLYGELNAKQLQSLGAIEQGGQHLLSLINDILDIAKIEAGTLMLEIRPVLISQVCDISLLMIKQMALKKSLRVVKEIDPAVSVIRSDERRLKQILVNLLMNAVKFTDEGGEVTLSIRGDIEAETAYFAVRDTGIGIAPENLERLFQPFIQLDTSLSRQQEGAGLGLTLVEHLTTLLGGTVAVESTVGQGTCFTLSFPWNPVEDALLTVSSERVGREKGASEMSNAQKHPMHSFVVLVAEDNTESYEMIAEYLESMGFQAYRAHNGEEALTSAKEIMPDIILMDIQMPVVDGLEATRKIKADETLSAIPIIALTALAMRGDRERCIEAGADAYLSKPVSLKKLMRVINELIIPETTGEKTV</sequence>
<dbReference type="FunFam" id="1.10.287.130:FF:000038">
    <property type="entry name" value="Sensory transduction histidine kinase"/>
    <property type="match status" value="1"/>
</dbReference>
<reference evidence="16" key="1">
    <citation type="journal article" date="2015" name="PeerJ">
        <title>First genomic representation of candidate bacterial phylum KSB3 points to enhanced environmental sensing as a trigger of wastewater bulking.</title>
        <authorList>
            <person name="Sekiguchi Y."/>
            <person name="Ohashi A."/>
            <person name="Parks D.H."/>
            <person name="Yamauchi T."/>
            <person name="Tyson G.W."/>
            <person name="Hugenholtz P."/>
        </authorList>
    </citation>
    <scope>NUCLEOTIDE SEQUENCE [LARGE SCALE GENOMIC DNA]</scope>
</reference>
<keyword evidence="9" id="KW-0067">ATP-binding</keyword>
<dbReference type="InterPro" id="IPR003594">
    <property type="entry name" value="HATPase_dom"/>
</dbReference>
<feature type="domain" description="Response regulatory" evidence="15">
    <location>
        <begin position="681"/>
        <end position="797"/>
    </location>
</feature>
<dbReference type="InterPro" id="IPR029016">
    <property type="entry name" value="GAF-like_dom_sf"/>
</dbReference>
<evidence type="ECO:0000256" key="6">
    <source>
        <dbReference type="ARBA" id="ARBA00022679"/>
    </source>
</evidence>
<dbReference type="GO" id="GO:0000155">
    <property type="term" value="F:phosphorelay sensor kinase activity"/>
    <property type="evidence" value="ECO:0007669"/>
    <property type="project" value="InterPro"/>
</dbReference>
<dbReference type="Gene3D" id="3.30.565.10">
    <property type="entry name" value="Histidine kinase-like ATPase, C-terminal domain"/>
    <property type="match status" value="1"/>
</dbReference>
<dbReference type="Pfam" id="PF13185">
    <property type="entry name" value="GAF_2"/>
    <property type="match status" value="1"/>
</dbReference>
<dbReference type="PANTHER" id="PTHR45339:SF1">
    <property type="entry name" value="HYBRID SIGNAL TRANSDUCTION HISTIDINE KINASE J"/>
    <property type="match status" value="1"/>
</dbReference>
<keyword evidence="13" id="KW-0175">Coiled coil</keyword>
<dbReference type="CDD" id="cd16922">
    <property type="entry name" value="HATPase_EvgS-ArcB-TorS-like"/>
    <property type="match status" value="1"/>
</dbReference>